<evidence type="ECO:0000256" key="3">
    <source>
        <dbReference type="ARBA" id="ARBA00022691"/>
    </source>
</evidence>
<dbReference type="Gene3D" id="1.10.10.10">
    <property type="entry name" value="Winged helix-like DNA-binding domain superfamily/Winged helix DNA-binding domain"/>
    <property type="match status" value="1"/>
</dbReference>
<evidence type="ECO:0000256" key="2">
    <source>
        <dbReference type="ARBA" id="ARBA00022679"/>
    </source>
</evidence>
<dbReference type="Pfam" id="PF08100">
    <property type="entry name" value="Dimerisation"/>
    <property type="match status" value="1"/>
</dbReference>
<dbReference type="GO" id="GO:0008171">
    <property type="term" value="F:O-methyltransferase activity"/>
    <property type="evidence" value="ECO:0007669"/>
    <property type="project" value="InterPro"/>
</dbReference>
<keyword evidence="2" id="KW-0808">Transferase</keyword>
<name>A0A8H4IJF2_9PEZI</name>
<reference evidence="6" key="1">
    <citation type="submission" date="2020-04" db="EMBL/GenBank/DDBJ databases">
        <title>Genome Assembly and Annotation of Botryosphaeria dothidea sdau 11-99, a Latent Pathogen of Apple Fruit Ring Rot in China.</title>
        <authorList>
            <person name="Yu C."/>
            <person name="Diao Y."/>
            <person name="Lu Q."/>
            <person name="Zhao J."/>
            <person name="Cui S."/>
            <person name="Peng C."/>
            <person name="He B."/>
            <person name="Liu H."/>
        </authorList>
    </citation>
    <scope>NUCLEOTIDE SEQUENCE [LARGE SCALE GENOMIC DNA]</scope>
    <source>
        <strain evidence="6">Sdau11-99</strain>
    </source>
</reference>
<organism evidence="6 7">
    <name type="scientific">Botryosphaeria dothidea</name>
    <dbReference type="NCBI Taxonomy" id="55169"/>
    <lineage>
        <taxon>Eukaryota</taxon>
        <taxon>Fungi</taxon>
        <taxon>Dikarya</taxon>
        <taxon>Ascomycota</taxon>
        <taxon>Pezizomycotina</taxon>
        <taxon>Dothideomycetes</taxon>
        <taxon>Dothideomycetes incertae sedis</taxon>
        <taxon>Botryosphaeriales</taxon>
        <taxon>Botryosphaeriaceae</taxon>
        <taxon>Botryosphaeria</taxon>
    </lineage>
</organism>
<dbReference type="Pfam" id="PF00891">
    <property type="entry name" value="Methyltransf_2"/>
    <property type="match status" value="1"/>
</dbReference>
<dbReference type="SUPFAM" id="SSF46785">
    <property type="entry name" value="Winged helix' DNA-binding domain"/>
    <property type="match status" value="1"/>
</dbReference>
<dbReference type="PANTHER" id="PTHR43712:SF2">
    <property type="entry name" value="O-METHYLTRANSFERASE CICE"/>
    <property type="match status" value="1"/>
</dbReference>
<comment type="caution">
    <text evidence="6">The sequence shown here is derived from an EMBL/GenBank/DDBJ whole genome shotgun (WGS) entry which is preliminary data.</text>
</comment>
<dbReference type="InterPro" id="IPR036390">
    <property type="entry name" value="WH_DNA-bd_sf"/>
</dbReference>
<evidence type="ECO:0000313" key="7">
    <source>
        <dbReference type="Proteomes" id="UP000572817"/>
    </source>
</evidence>
<dbReference type="GO" id="GO:0046983">
    <property type="term" value="F:protein dimerization activity"/>
    <property type="evidence" value="ECO:0007669"/>
    <property type="project" value="InterPro"/>
</dbReference>
<dbReference type="OrthoDB" id="1606438at2759"/>
<evidence type="ECO:0000259" key="4">
    <source>
        <dbReference type="Pfam" id="PF00891"/>
    </source>
</evidence>
<protein>
    <submittedName>
        <fullName evidence="6">O-methyltransferase family 2</fullName>
    </submittedName>
</protein>
<evidence type="ECO:0000256" key="1">
    <source>
        <dbReference type="ARBA" id="ARBA00022603"/>
    </source>
</evidence>
<keyword evidence="1" id="KW-0489">Methyltransferase</keyword>
<dbReference type="Proteomes" id="UP000572817">
    <property type="component" value="Unassembled WGS sequence"/>
</dbReference>
<dbReference type="PANTHER" id="PTHR43712">
    <property type="entry name" value="PUTATIVE (AFU_ORTHOLOGUE AFUA_4G14580)-RELATED"/>
    <property type="match status" value="1"/>
</dbReference>
<sequence>MEAQLDQVLASAKKAVQAFEGALARDVDAALSLSPDNTSAQSGALRAKIEETRQTLHKLERIITPPQVLFMDATFAATNTKVLLCASHYRLADIIEQQGPLTIPALAAAAGLKPAAAHQLLRFLVDELGFFEQRADGTVRNNGASALLRTDHPTTWQAWVDQYATTHYAMLARLPDAVAAASPRTAAQHHFDTDDHMYAVMQARGLTAGFHRALGAFSAAEAPGLLADYAWGDALAGGGATLTDVGAGQGDFVAHFLRALPRARAVAFDLPGTAELLRKRFAEGGAEEAEVRARVEVRAGDFFAPDNQLPASEAYVLRLVLHNWDDARCVAILRKVREAMVVRPGVSRVLVVEMVVREGRLGSFARNADIRMLTMVNNKERTLDEYRGIARKAGFDIADVMTPRGCLSQVMDLRPVGDGFTGGAR</sequence>
<dbReference type="InterPro" id="IPR029063">
    <property type="entry name" value="SAM-dependent_MTases_sf"/>
</dbReference>
<gene>
    <name evidence="6" type="ORF">GTA08_BOTSDO10952</name>
</gene>
<feature type="domain" description="O-methyltransferase dimerisation" evidence="5">
    <location>
        <begin position="74"/>
        <end position="148"/>
    </location>
</feature>
<dbReference type="InterPro" id="IPR036388">
    <property type="entry name" value="WH-like_DNA-bd_sf"/>
</dbReference>
<proteinExistence type="predicted"/>
<dbReference type="EMBL" id="WWBZ02000082">
    <property type="protein sequence ID" value="KAF4301567.1"/>
    <property type="molecule type" value="Genomic_DNA"/>
</dbReference>
<dbReference type="SUPFAM" id="SSF53335">
    <property type="entry name" value="S-adenosyl-L-methionine-dependent methyltransferases"/>
    <property type="match status" value="1"/>
</dbReference>
<dbReference type="Gene3D" id="3.40.50.150">
    <property type="entry name" value="Vaccinia Virus protein VP39"/>
    <property type="match status" value="1"/>
</dbReference>
<dbReference type="InterPro" id="IPR001077">
    <property type="entry name" value="COMT_C"/>
</dbReference>
<dbReference type="AlphaFoldDB" id="A0A8H4IJF2"/>
<dbReference type="InterPro" id="IPR012967">
    <property type="entry name" value="COMT_dimerisation"/>
</dbReference>
<keyword evidence="3" id="KW-0949">S-adenosyl-L-methionine</keyword>
<dbReference type="InterPro" id="IPR016461">
    <property type="entry name" value="COMT-like"/>
</dbReference>
<dbReference type="PROSITE" id="PS51683">
    <property type="entry name" value="SAM_OMT_II"/>
    <property type="match status" value="1"/>
</dbReference>
<accession>A0A8H4IJF2</accession>
<keyword evidence="7" id="KW-1185">Reference proteome</keyword>
<dbReference type="GO" id="GO:0032259">
    <property type="term" value="P:methylation"/>
    <property type="evidence" value="ECO:0007669"/>
    <property type="project" value="UniProtKB-KW"/>
</dbReference>
<evidence type="ECO:0000259" key="5">
    <source>
        <dbReference type="Pfam" id="PF08100"/>
    </source>
</evidence>
<evidence type="ECO:0000313" key="6">
    <source>
        <dbReference type="EMBL" id="KAF4301567.1"/>
    </source>
</evidence>
<feature type="domain" description="O-methyltransferase C-terminal" evidence="4">
    <location>
        <begin position="240"/>
        <end position="395"/>
    </location>
</feature>